<keyword evidence="2 3" id="KW-0143">Chaperone</keyword>
<dbReference type="CDD" id="cd00320">
    <property type="entry name" value="cpn10"/>
    <property type="match status" value="1"/>
</dbReference>
<evidence type="ECO:0000256" key="1">
    <source>
        <dbReference type="ARBA" id="ARBA00006975"/>
    </source>
</evidence>
<comment type="subcellular location">
    <subcellularLocation>
        <location evidence="3">Cytoplasm</location>
    </subcellularLocation>
</comment>
<dbReference type="Gene3D" id="2.30.33.40">
    <property type="entry name" value="GroES chaperonin"/>
    <property type="match status" value="1"/>
</dbReference>
<dbReference type="HAMAP" id="MF_00580">
    <property type="entry name" value="CH10"/>
    <property type="match status" value="1"/>
</dbReference>
<dbReference type="PROSITE" id="PS00681">
    <property type="entry name" value="CHAPERONINS_CPN10"/>
    <property type="match status" value="1"/>
</dbReference>
<dbReference type="InterPro" id="IPR011032">
    <property type="entry name" value="GroES-like_sf"/>
</dbReference>
<protein>
    <recommendedName>
        <fullName evidence="3">Co-chaperonin GroES</fullName>
    </recommendedName>
    <alternativeName>
        <fullName evidence="3">10 kDa chaperonin</fullName>
    </alternativeName>
    <alternativeName>
        <fullName evidence="3">Chaperonin-10</fullName>
        <shortName evidence="3">Cpn10</shortName>
    </alternativeName>
</protein>
<dbReference type="InterPro" id="IPR018369">
    <property type="entry name" value="Chaprnonin_Cpn10_CS"/>
</dbReference>
<dbReference type="GO" id="GO:0005737">
    <property type="term" value="C:cytoplasm"/>
    <property type="evidence" value="ECO:0007669"/>
    <property type="project" value="UniProtKB-SubCell"/>
</dbReference>
<accession>A0A235BQ11</accession>
<dbReference type="GO" id="GO:0046872">
    <property type="term" value="F:metal ion binding"/>
    <property type="evidence" value="ECO:0007669"/>
    <property type="project" value="TreeGrafter"/>
</dbReference>
<comment type="similarity">
    <text evidence="1 3 4">Belongs to the GroES chaperonin family.</text>
</comment>
<dbReference type="InterPro" id="IPR037124">
    <property type="entry name" value="Chaperonin_GroES_sf"/>
</dbReference>
<organism evidence="5 6">
    <name type="scientific">candidate division WOR-3 bacterium JGI_Cruoil_03_51_56</name>
    <dbReference type="NCBI Taxonomy" id="1973747"/>
    <lineage>
        <taxon>Bacteria</taxon>
        <taxon>Bacteria division WOR-3</taxon>
    </lineage>
</organism>
<dbReference type="NCBIfam" id="NF001534">
    <property type="entry name" value="PRK00364.2-5"/>
    <property type="match status" value="1"/>
</dbReference>
<dbReference type="NCBIfam" id="NF001527">
    <property type="entry name" value="PRK00364.1-2"/>
    <property type="match status" value="1"/>
</dbReference>
<evidence type="ECO:0000256" key="3">
    <source>
        <dbReference type="HAMAP-Rule" id="MF_00580"/>
    </source>
</evidence>
<name>A0A235BQ11_UNCW3</name>
<dbReference type="GO" id="GO:0051087">
    <property type="term" value="F:protein-folding chaperone binding"/>
    <property type="evidence" value="ECO:0007669"/>
    <property type="project" value="TreeGrafter"/>
</dbReference>
<evidence type="ECO:0000313" key="6">
    <source>
        <dbReference type="Proteomes" id="UP000215559"/>
    </source>
</evidence>
<keyword evidence="3" id="KW-0963">Cytoplasm</keyword>
<dbReference type="GO" id="GO:0005524">
    <property type="term" value="F:ATP binding"/>
    <property type="evidence" value="ECO:0007669"/>
    <property type="project" value="InterPro"/>
</dbReference>
<gene>
    <name evidence="3" type="primary">groES</name>
    <name evidence="3" type="synonym">groS</name>
    <name evidence="5" type="ORF">CH330_08930</name>
</gene>
<dbReference type="InterPro" id="IPR020818">
    <property type="entry name" value="Chaperonin_GroES"/>
</dbReference>
<dbReference type="FunFam" id="2.30.33.40:FF:000001">
    <property type="entry name" value="10 kDa chaperonin"/>
    <property type="match status" value="1"/>
</dbReference>
<evidence type="ECO:0000256" key="2">
    <source>
        <dbReference type="ARBA" id="ARBA00023186"/>
    </source>
</evidence>
<dbReference type="PANTHER" id="PTHR10772:SF63">
    <property type="entry name" value="20 KDA CHAPERONIN, CHLOROPLASTIC"/>
    <property type="match status" value="1"/>
</dbReference>
<dbReference type="AlphaFoldDB" id="A0A235BQ11"/>
<dbReference type="GO" id="GO:0051082">
    <property type="term" value="F:unfolded protein binding"/>
    <property type="evidence" value="ECO:0007669"/>
    <property type="project" value="TreeGrafter"/>
</dbReference>
<dbReference type="EMBL" id="NOZP01000166">
    <property type="protein sequence ID" value="OYD14321.1"/>
    <property type="molecule type" value="Genomic_DNA"/>
</dbReference>
<dbReference type="SMART" id="SM00883">
    <property type="entry name" value="Cpn10"/>
    <property type="match status" value="1"/>
</dbReference>
<proteinExistence type="inferred from homology"/>
<sequence>MQVKPLQDRILVERIKEEEMKGGIIIPDTAKEKPQKGKVIAVGSGKVDDSGKRIPMDVKKGDLILFGKYSGSEIRVDDKEYLIMREDDVLAVVEKEK</sequence>
<dbReference type="PRINTS" id="PR00297">
    <property type="entry name" value="CHAPERONIN10"/>
</dbReference>
<dbReference type="Pfam" id="PF00166">
    <property type="entry name" value="Cpn10"/>
    <property type="match status" value="1"/>
</dbReference>
<evidence type="ECO:0000313" key="5">
    <source>
        <dbReference type="EMBL" id="OYD14321.1"/>
    </source>
</evidence>
<comment type="subunit">
    <text evidence="3">Heptamer of 7 subunits arranged in a ring. Interacts with the chaperonin GroEL.</text>
</comment>
<dbReference type="PANTHER" id="PTHR10772">
    <property type="entry name" value="10 KDA HEAT SHOCK PROTEIN"/>
    <property type="match status" value="1"/>
</dbReference>
<dbReference type="GO" id="GO:0044183">
    <property type="term" value="F:protein folding chaperone"/>
    <property type="evidence" value="ECO:0007669"/>
    <property type="project" value="InterPro"/>
</dbReference>
<comment type="caution">
    <text evidence="5">The sequence shown here is derived from an EMBL/GenBank/DDBJ whole genome shotgun (WGS) entry which is preliminary data.</text>
</comment>
<dbReference type="Proteomes" id="UP000215559">
    <property type="component" value="Unassembled WGS sequence"/>
</dbReference>
<dbReference type="SUPFAM" id="SSF50129">
    <property type="entry name" value="GroES-like"/>
    <property type="match status" value="1"/>
</dbReference>
<comment type="function">
    <text evidence="3 4">Together with the chaperonin GroEL, plays an essential role in assisting protein folding. The GroEL-GroES system forms a nano-cage that allows encapsulation of the non-native substrate proteins and provides a physical environment optimized to promote and accelerate protein folding. GroES binds to the apical surface of the GroEL ring, thereby capping the opening of the GroEL channel.</text>
</comment>
<dbReference type="NCBIfam" id="NF001533">
    <property type="entry name" value="PRK00364.2-4"/>
    <property type="match status" value="1"/>
</dbReference>
<dbReference type="NCBIfam" id="NF001531">
    <property type="entry name" value="PRK00364.2-2"/>
    <property type="match status" value="1"/>
</dbReference>
<evidence type="ECO:0000256" key="4">
    <source>
        <dbReference type="RuleBase" id="RU000535"/>
    </source>
</evidence>
<reference evidence="5 6" key="1">
    <citation type="submission" date="2017-07" db="EMBL/GenBank/DDBJ databases">
        <title>Recovery of genomes from metagenomes via a dereplication, aggregation, and scoring strategy.</title>
        <authorList>
            <person name="Sieber C.M."/>
            <person name="Probst A.J."/>
            <person name="Sharrar A."/>
            <person name="Thomas B.C."/>
            <person name="Hess M."/>
            <person name="Tringe S.G."/>
            <person name="Banfield J.F."/>
        </authorList>
    </citation>
    <scope>NUCLEOTIDE SEQUENCE [LARGE SCALE GENOMIC DNA]</scope>
    <source>
        <strain evidence="5">JGI_Cruoil_03_51_56</strain>
    </source>
</reference>